<evidence type="ECO:0008006" key="3">
    <source>
        <dbReference type="Google" id="ProtNLM"/>
    </source>
</evidence>
<evidence type="ECO:0000313" key="1">
    <source>
        <dbReference type="EMBL" id="PPK84220.1"/>
    </source>
</evidence>
<proteinExistence type="predicted"/>
<evidence type="ECO:0000313" key="2">
    <source>
        <dbReference type="Proteomes" id="UP000237662"/>
    </source>
</evidence>
<dbReference type="EMBL" id="PTJC01000008">
    <property type="protein sequence ID" value="PPK84220.1"/>
    <property type="molecule type" value="Genomic_DNA"/>
</dbReference>
<name>A0A2S6I049_9BACT</name>
<dbReference type="AlphaFoldDB" id="A0A2S6I049"/>
<accession>A0A2S6I049</accession>
<reference evidence="1 2" key="1">
    <citation type="submission" date="2018-02" db="EMBL/GenBank/DDBJ databases">
        <title>Genomic Encyclopedia of Archaeal and Bacterial Type Strains, Phase II (KMG-II): from individual species to whole genera.</title>
        <authorList>
            <person name="Goeker M."/>
        </authorList>
    </citation>
    <scope>NUCLEOTIDE SEQUENCE [LARGE SCALE GENOMIC DNA]</scope>
    <source>
        <strain evidence="1 2">DSM 29526</strain>
    </source>
</reference>
<protein>
    <recommendedName>
        <fullName evidence="3">DinB family protein</fullName>
    </recommendedName>
</protein>
<dbReference type="Proteomes" id="UP000237662">
    <property type="component" value="Unassembled WGS sequence"/>
</dbReference>
<sequence length="178" mass="20356">MEDTCKACLWKNFAATVDMLEAVIKLCPDALWKQEDKFYYLAYHTAIFLDYYLTYPVDQFDPRLPYVLVPQRELPADAVDDVLPVRHYSTAEVISSVRLARSKCQALIGPQAIQDVSVPWITPAEIDLHGLCPGGVMDYSLLDILFYNLRHVQHHVAQLNYILRNEANLAAEWISQAE</sequence>
<keyword evidence="2" id="KW-1185">Reference proteome</keyword>
<gene>
    <name evidence="1" type="ORF">CLV84_3988</name>
</gene>
<organism evidence="1 2">
    <name type="scientific">Neolewinella xylanilytica</name>
    <dbReference type="NCBI Taxonomy" id="1514080"/>
    <lineage>
        <taxon>Bacteria</taxon>
        <taxon>Pseudomonadati</taxon>
        <taxon>Bacteroidota</taxon>
        <taxon>Saprospiria</taxon>
        <taxon>Saprospirales</taxon>
        <taxon>Lewinellaceae</taxon>
        <taxon>Neolewinella</taxon>
    </lineage>
</organism>
<comment type="caution">
    <text evidence="1">The sequence shown here is derived from an EMBL/GenBank/DDBJ whole genome shotgun (WGS) entry which is preliminary data.</text>
</comment>
<dbReference type="RefSeq" id="WP_211295313.1">
    <property type="nucleotide sequence ID" value="NZ_PTJC01000008.1"/>
</dbReference>